<reference evidence="11 12" key="1">
    <citation type="submission" date="2015-05" db="EMBL/GenBank/DDBJ databases">
        <title>Distinctive expansion of gene families associated with plant cell wall degradation and secondary metabolism in the genomes of grapevine trunk pathogens.</title>
        <authorList>
            <person name="Lawrence D.P."/>
            <person name="Travadon R."/>
            <person name="Rolshausen P.E."/>
            <person name="Baumgartner K."/>
        </authorList>
    </citation>
    <scope>NUCLEOTIDE SEQUENCE [LARGE SCALE GENOMIC DNA]</scope>
    <source>
        <strain evidence="11">UCRPC4</strain>
    </source>
</reference>
<keyword evidence="2 8" id="KW-0808">Transferase</keyword>
<dbReference type="InterPro" id="IPR022312">
    <property type="entry name" value="DNA_pol_X"/>
</dbReference>
<dbReference type="PROSITE" id="PS50172">
    <property type="entry name" value="BRCT"/>
    <property type="match status" value="1"/>
</dbReference>
<dbReference type="OrthoDB" id="205514at2759"/>
<dbReference type="InterPro" id="IPR037160">
    <property type="entry name" value="DNA_Pol_thumb_sf"/>
</dbReference>
<dbReference type="InterPro" id="IPR029398">
    <property type="entry name" value="PolB_thumb"/>
</dbReference>
<evidence type="ECO:0000256" key="8">
    <source>
        <dbReference type="RuleBase" id="RU366014"/>
    </source>
</evidence>
<dbReference type="SUPFAM" id="SSF47802">
    <property type="entry name" value="DNA polymerase beta, N-terminal domain-like"/>
    <property type="match status" value="1"/>
</dbReference>
<dbReference type="InterPro" id="IPR010996">
    <property type="entry name" value="HHH_MUS81"/>
</dbReference>
<dbReference type="Pfam" id="PF14792">
    <property type="entry name" value="DNA_pol_B_palm"/>
    <property type="match status" value="1"/>
</dbReference>
<feature type="region of interest" description="Disordered" evidence="9">
    <location>
        <begin position="109"/>
        <end position="137"/>
    </location>
</feature>
<keyword evidence="6 8" id="KW-0234">DNA repair</keyword>
<dbReference type="InterPro" id="IPR027421">
    <property type="entry name" value="DNA_pol_lamdba_lyase_dom_sf"/>
</dbReference>
<evidence type="ECO:0000256" key="5">
    <source>
        <dbReference type="ARBA" id="ARBA00022932"/>
    </source>
</evidence>
<dbReference type="SUPFAM" id="SSF81585">
    <property type="entry name" value="PsbU/PolX domain-like"/>
    <property type="match status" value="1"/>
</dbReference>
<dbReference type="PRINTS" id="PR00869">
    <property type="entry name" value="DNAPOLX"/>
</dbReference>
<proteinExistence type="inferred from homology"/>
<feature type="domain" description="BRCT" evidence="10">
    <location>
        <begin position="77"/>
        <end position="100"/>
    </location>
</feature>
<dbReference type="SMART" id="SM00483">
    <property type="entry name" value="POLXc"/>
    <property type="match status" value="1"/>
</dbReference>
<feature type="compositionally biased region" description="Low complexity" evidence="9">
    <location>
        <begin position="111"/>
        <end position="121"/>
    </location>
</feature>
<keyword evidence="8" id="KW-0539">Nucleus</keyword>
<gene>
    <name evidence="11" type="ORF">UCRPC4_g04109</name>
</gene>
<dbReference type="InterPro" id="IPR001357">
    <property type="entry name" value="BRCT_dom"/>
</dbReference>
<evidence type="ECO:0000256" key="7">
    <source>
        <dbReference type="ARBA" id="ARBA00049244"/>
    </source>
</evidence>
<feature type="region of interest" description="Disordered" evidence="9">
    <location>
        <begin position="1"/>
        <end position="61"/>
    </location>
</feature>
<feature type="region of interest" description="Disordered" evidence="9">
    <location>
        <begin position="150"/>
        <end position="194"/>
    </location>
</feature>
<evidence type="ECO:0000256" key="1">
    <source>
        <dbReference type="ARBA" id="ARBA00008323"/>
    </source>
</evidence>
<dbReference type="PRINTS" id="PR00870">
    <property type="entry name" value="DNAPOLXBETA"/>
</dbReference>
<evidence type="ECO:0000256" key="6">
    <source>
        <dbReference type="ARBA" id="ARBA00023204"/>
    </source>
</evidence>
<dbReference type="SUPFAM" id="SSF81301">
    <property type="entry name" value="Nucleotidyltransferase"/>
    <property type="match status" value="1"/>
</dbReference>
<evidence type="ECO:0000256" key="9">
    <source>
        <dbReference type="SAM" id="MobiDB-lite"/>
    </source>
</evidence>
<dbReference type="InterPro" id="IPR028207">
    <property type="entry name" value="DNA_pol_B_palm_palm"/>
</dbReference>
<dbReference type="GO" id="GO:0006303">
    <property type="term" value="P:double-strand break repair via nonhomologous end joining"/>
    <property type="evidence" value="ECO:0007669"/>
    <property type="project" value="TreeGrafter"/>
</dbReference>
<reference evidence="11 12" key="2">
    <citation type="submission" date="2015-05" db="EMBL/GenBank/DDBJ databases">
        <authorList>
            <person name="Morales-Cruz A."/>
            <person name="Amrine K.C."/>
            <person name="Cantu D."/>
        </authorList>
    </citation>
    <scope>NUCLEOTIDE SEQUENCE [LARGE SCALE GENOMIC DNA]</scope>
    <source>
        <strain evidence="11">UCRPC4</strain>
    </source>
</reference>
<evidence type="ECO:0000256" key="4">
    <source>
        <dbReference type="ARBA" id="ARBA00022763"/>
    </source>
</evidence>
<dbReference type="Proteomes" id="UP000053317">
    <property type="component" value="Unassembled WGS sequence"/>
</dbReference>
<dbReference type="FunFam" id="1.10.150.110:FF:000005">
    <property type="entry name" value="DNA polymerase POL4"/>
    <property type="match status" value="1"/>
</dbReference>
<dbReference type="GO" id="GO:0046872">
    <property type="term" value="F:metal ion binding"/>
    <property type="evidence" value="ECO:0007669"/>
    <property type="project" value="UniProtKB-UniRule"/>
</dbReference>
<dbReference type="InterPro" id="IPR019843">
    <property type="entry name" value="DNA_pol-X_BS"/>
</dbReference>
<keyword evidence="5 8" id="KW-0239">DNA-directed DNA polymerase</keyword>
<dbReference type="Gene3D" id="3.30.460.10">
    <property type="entry name" value="Beta Polymerase, domain 2"/>
    <property type="match status" value="1"/>
</dbReference>
<dbReference type="InterPro" id="IPR018944">
    <property type="entry name" value="DNA_pol_lambd_fingers_domain"/>
</dbReference>
<evidence type="ECO:0000256" key="2">
    <source>
        <dbReference type="ARBA" id="ARBA00022679"/>
    </source>
</evidence>
<dbReference type="PROSITE" id="PS00522">
    <property type="entry name" value="DNA_POLYMERASE_X"/>
    <property type="match status" value="1"/>
</dbReference>
<comment type="function">
    <text evidence="8">DNA polymerase that functions in several pathways of DNA repair. Involved in base excision repair (BER) responsible for repair of lesions that give rise to abasic (AP) sites in DNA. Also contributes to DNA double-strand break repair by non-homologous end joining and homologous recombination. Has both template-dependent and template-independent (terminal transferase) DNA polymerase activities. Has also a 5'-deoxyribose-5-phosphate lyase (dRP lyase) activity.</text>
</comment>
<dbReference type="Pfam" id="PF14791">
    <property type="entry name" value="DNA_pol_B_thumb"/>
    <property type="match status" value="1"/>
</dbReference>
<keyword evidence="12" id="KW-1185">Reference proteome</keyword>
<evidence type="ECO:0000313" key="11">
    <source>
        <dbReference type="EMBL" id="KKY20836.1"/>
    </source>
</evidence>
<feature type="compositionally biased region" description="Polar residues" evidence="9">
    <location>
        <begin position="26"/>
        <end position="35"/>
    </location>
</feature>
<sequence>MPSTNISHPPSEDDSIRPNKRRRLSRPSNTLRTPTTSSTASDDESSASEIGSPSRVQGDEVEAASTLIPDLTDRVLVINIDWITKSILAEKLLPVEPFIVYTARPIKKPKTQTTPKPARTPITYVKANPDTSSTSGIPKEQYNGILSRAQADAVGVPESTHRRRLGDRSSLHVKTSAPPRLHRTTTSEFEAESDISIPEPPSWVKSHEVYACRRSTFANPPNAAFIAELQKIRKARILTLDEIGERAYATSISSISAYPYYISHPAEILQLPGCDTRIASLWADWRATGDTDDERYIPAARELDNNEDLKILKQFYDIWGVGAETARKFYFTRGWKEMDDVIEFGWNELNRVQQIGLKYYDEFLIGIPRSEVETINQIVLDHARKCRNIPRSAYNTTSDFVSVIVGGYRRGKDKSGDVDLILSHSDENMTHELVLDVVSALEQSGWITHTLTLNTTTSNRGQQTLPYRSAGGGHGFDSLDKGLVVWQDPNFLNPSTGSPTTTNDAAASGIKNPNIHRRVDIIISPWRTVGCAVLGWSGATTFERDIRRWAKKEKQWKFDSSGIRDRATGQTVDLEGPGKTWEEREKLVMEGLGIGWRPPGERWTG</sequence>
<organism evidence="11 12">
    <name type="scientific">Phaeomoniella chlamydospora</name>
    <name type="common">Phaeoacremonium chlamydosporum</name>
    <dbReference type="NCBI Taxonomy" id="158046"/>
    <lineage>
        <taxon>Eukaryota</taxon>
        <taxon>Fungi</taxon>
        <taxon>Dikarya</taxon>
        <taxon>Ascomycota</taxon>
        <taxon>Pezizomycotina</taxon>
        <taxon>Eurotiomycetes</taxon>
        <taxon>Chaetothyriomycetidae</taxon>
        <taxon>Phaeomoniellales</taxon>
        <taxon>Phaeomoniellaceae</taxon>
        <taxon>Phaeomoniella</taxon>
    </lineage>
</organism>
<evidence type="ECO:0000259" key="10">
    <source>
        <dbReference type="PROSITE" id="PS50172"/>
    </source>
</evidence>
<comment type="similarity">
    <text evidence="1 8">Belongs to the DNA polymerase type-X family.</text>
</comment>
<dbReference type="Gene3D" id="3.30.210.10">
    <property type="entry name" value="DNA polymerase, thumb domain"/>
    <property type="match status" value="1"/>
</dbReference>
<evidence type="ECO:0000313" key="12">
    <source>
        <dbReference type="Proteomes" id="UP000053317"/>
    </source>
</evidence>
<dbReference type="Gene3D" id="1.10.150.20">
    <property type="entry name" value="5' to 3' exonuclease, C-terminal subdomain"/>
    <property type="match status" value="1"/>
</dbReference>
<dbReference type="InterPro" id="IPR043519">
    <property type="entry name" value="NT_sf"/>
</dbReference>
<comment type="caution">
    <text evidence="11">The sequence shown here is derived from an EMBL/GenBank/DDBJ whole genome shotgun (WGS) entry which is preliminary data.</text>
</comment>
<keyword evidence="3 8" id="KW-0548">Nucleotidyltransferase</keyword>
<comment type="subcellular location">
    <subcellularLocation>
        <location evidence="8">Nucleus</location>
    </subcellularLocation>
</comment>
<dbReference type="AlphaFoldDB" id="A0A0G2EF15"/>
<dbReference type="Pfam" id="PF10391">
    <property type="entry name" value="DNA_pol_lambd_f"/>
    <property type="match status" value="1"/>
</dbReference>
<dbReference type="Gene3D" id="1.10.150.110">
    <property type="entry name" value="DNA polymerase beta, N-terminal domain-like"/>
    <property type="match status" value="1"/>
</dbReference>
<dbReference type="InterPro" id="IPR002008">
    <property type="entry name" value="DNA_pol_X_beta-like"/>
</dbReference>
<dbReference type="Pfam" id="PF14716">
    <property type="entry name" value="HHH_8"/>
    <property type="match status" value="1"/>
</dbReference>
<evidence type="ECO:0000256" key="3">
    <source>
        <dbReference type="ARBA" id="ARBA00022695"/>
    </source>
</evidence>
<dbReference type="EC" id="2.7.7.7" evidence="8"/>
<dbReference type="InterPro" id="IPR002054">
    <property type="entry name" value="DNA-dir_DNA_pol_X"/>
</dbReference>
<protein>
    <recommendedName>
        <fullName evidence="8">DNA polymerase</fullName>
        <ecNumber evidence="8">2.7.7.7</ecNumber>
    </recommendedName>
</protein>
<accession>A0A0G2EF15</accession>
<keyword evidence="4 8" id="KW-0227">DNA damage</keyword>
<name>A0A0G2EF15_PHACM</name>
<dbReference type="GO" id="GO:0005634">
    <property type="term" value="C:nucleus"/>
    <property type="evidence" value="ECO:0007669"/>
    <property type="project" value="UniProtKB-SubCell"/>
</dbReference>
<dbReference type="PANTHER" id="PTHR11276:SF29">
    <property type="entry name" value="DNA POLYMERASE TYPE-X FAMILY PROTEIN POL4"/>
    <property type="match status" value="1"/>
</dbReference>
<dbReference type="EMBL" id="LCWF01000093">
    <property type="protein sequence ID" value="KKY20836.1"/>
    <property type="molecule type" value="Genomic_DNA"/>
</dbReference>
<comment type="catalytic activity">
    <reaction evidence="7 8">
        <text>DNA(n) + a 2'-deoxyribonucleoside 5'-triphosphate = DNA(n+1) + diphosphate</text>
        <dbReference type="Rhea" id="RHEA:22508"/>
        <dbReference type="Rhea" id="RHEA-COMP:17339"/>
        <dbReference type="Rhea" id="RHEA-COMP:17340"/>
        <dbReference type="ChEBI" id="CHEBI:33019"/>
        <dbReference type="ChEBI" id="CHEBI:61560"/>
        <dbReference type="ChEBI" id="CHEBI:173112"/>
        <dbReference type="EC" id="2.7.7.7"/>
    </reaction>
</comment>
<dbReference type="FunFam" id="3.30.210.10:FF:000005">
    <property type="entry name" value="DNA polymerase IV"/>
    <property type="match status" value="1"/>
</dbReference>
<dbReference type="GO" id="GO:0003677">
    <property type="term" value="F:DNA binding"/>
    <property type="evidence" value="ECO:0007669"/>
    <property type="project" value="UniProtKB-UniRule"/>
</dbReference>
<dbReference type="PANTHER" id="PTHR11276">
    <property type="entry name" value="DNA POLYMERASE TYPE-X FAMILY MEMBER"/>
    <property type="match status" value="1"/>
</dbReference>
<dbReference type="GO" id="GO:0003887">
    <property type="term" value="F:DNA-directed DNA polymerase activity"/>
    <property type="evidence" value="ECO:0007669"/>
    <property type="project" value="UniProtKB-UniRule"/>
</dbReference>